<comment type="similarity">
    <text evidence="2">Belongs to the AIM9 family.</text>
</comment>
<dbReference type="Proteomes" id="UP000094112">
    <property type="component" value="Unassembled WGS sequence"/>
</dbReference>
<organism evidence="8 9">
    <name type="scientific">Wickerhamomyces anomalus (strain ATCC 58044 / CBS 1984 / NCYC 433 / NRRL Y-366-8)</name>
    <name type="common">Yeast</name>
    <name type="synonym">Hansenula anomala</name>
    <dbReference type="NCBI Taxonomy" id="683960"/>
    <lineage>
        <taxon>Eukaryota</taxon>
        <taxon>Fungi</taxon>
        <taxon>Dikarya</taxon>
        <taxon>Ascomycota</taxon>
        <taxon>Saccharomycotina</taxon>
        <taxon>Saccharomycetes</taxon>
        <taxon>Phaffomycetales</taxon>
        <taxon>Wickerhamomycetaceae</taxon>
        <taxon>Wickerhamomyces</taxon>
    </lineage>
</organism>
<keyword evidence="5" id="KW-0496">Mitochondrion</keyword>
<keyword evidence="4" id="KW-0809">Transit peptide</keyword>
<feature type="domain" description="Aminoglycoside phosphotransferase" evidence="7">
    <location>
        <begin position="117"/>
        <end position="408"/>
    </location>
</feature>
<gene>
    <name evidence="8" type="ORF">WICANDRAFT_81984</name>
</gene>
<comment type="subcellular location">
    <subcellularLocation>
        <location evidence="1">Mitochondrion</location>
    </subcellularLocation>
</comment>
<protein>
    <recommendedName>
        <fullName evidence="3">Altered inheritance of mitochondria protein 9, mitochondrial</fullName>
    </recommendedName>
    <alternativeName>
        <fullName evidence="6">Found in mitochondrial proteome protein 29</fullName>
    </alternativeName>
</protein>
<dbReference type="PANTHER" id="PTHR36091:SF1">
    <property type="entry name" value="ALTERED INHERITANCE OF MITOCHONDRIA PROTEIN 9, MITOCHONDRIAL"/>
    <property type="match status" value="1"/>
</dbReference>
<dbReference type="GeneID" id="30202562"/>
<dbReference type="RefSeq" id="XP_019040989.1">
    <property type="nucleotide sequence ID" value="XM_019185316.1"/>
</dbReference>
<dbReference type="GO" id="GO:0005739">
    <property type="term" value="C:mitochondrion"/>
    <property type="evidence" value="ECO:0007669"/>
    <property type="project" value="UniProtKB-SubCell"/>
</dbReference>
<dbReference type="InterPro" id="IPR051035">
    <property type="entry name" value="Mito_inheritance_9"/>
</dbReference>
<keyword evidence="9" id="KW-1185">Reference proteome</keyword>
<reference evidence="8 9" key="1">
    <citation type="journal article" date="2016" name="Proc. Natl. Acad. Sci. U.S.A.">
        <title>Comparative genomics of biotechnologically important yeasts.</title>
        <authorList>
            <person name="Riley R."/>
            <person name="Haridas S."/>
            <person name="Wolfe K.H."/>
            <person name="Lopes M.R."/>
            <person name="Hittinger C.T."/>
            <person name="Goeker M."/>
            <person name="Salamov A.A."/>
            <person name="Wisecaver J.H."/>
            <person name="Long T.M."/>
            <person name="Calvey C.H."/>
            <person name="Aerts A.L."/>
            <person name="Barry K.W."/>
            <person name="Choi C."/>
            <person name="Clum A."/>
            <person name="Coughlan A.Y."/>
            <person name="Deshpande S."/>
            <person name="Douglass A.P."/>
            <person name="Hanson S.J."/>
            <person name="Klenk H.-P."/>
            <person name="LaButti K.M."/>
            <person name="Lapidus A."/>
            <person name="Lindquist E.A."/>
            <person name="Lipzen A.M."/>
            <person name="Meier-Kolthoff J.P."/>
            <person name="Ohm R.A."/>
            <person name="Otillar R.P."/>
            <person name="Pangilinan J.L."/>
            <person name="Peng Y."/>
            <person name="Rokas A."/>
            <person name="Rosa C.A."/>
            <person name="Scheuner C."/>
            <person name="Sibirny A.A."/>
            <person name="Slot J.C."/>
            <person name="Stielow J.B."/>
            <person name="Sun H."/>
            <person name="Kurtzman C.P."/>
            <person name="Blackwell M."/>
            <person name="Grigoriev I.V."/>
            <person name="Jeffries T.W."/>
        </authorList>
    </citation>
    <scope>NUCLEOTIDE SEQUENCE [LARGE SCALE GENOMIC DNA]</scope>
    <source>
        <strain evidence="9">ATCC 58044 / CBS 1984 / NCYC 433 / NRRL Y-366-8</strain>
    </source>
</reference>
<evidence type="ECO:0000256" key="2">
    <source>
        <dbReference type="ARBA" id="ARBA00005543"/>
    </source>
</evidence>
<dbReference type="OrthoDB" id="2968323at2759"/>
<dbReference type="Pfam" id="PF01636">
    <property type="entry name" value="APH"/>
    <property type="match status" value="1"/>
</dbReference>
<evidence type="ECO:0000256" key="3">
    <source>
        <dbReference type="ARBA" id="ARBA00016197"/>
    </source>
</evidence>
<evidence type="ECO:0000256" key="5">
    <source>
        <dbReference type="ARBA" id="ARBA00023128"/>
    </source>
</evidence>
<dbReference type="SUPFAM" id="SSF56112">
    <property type="entry name" value="Protein kinase-like (PK-like)"/>
    <property type="match status" value="1"/>
</dbReference>
<proteinExistence type="inferred from homology"/>
<dbReference type="InterPro" id="IPR011009">
    <property type="entry name" value="Kinase-like_dom_sf"/>
</dbReference>
<sequence>MAQEAKETFTSLNDENDPQREAIFKYTWGTWLKNDEAEKRKRYTKFSLTGLQKVMKELLDETKDTAKNTKDVKEAAAVVPPKAHQNGIVSLPHNVNVVNFGSLNPNEQFQIKQLSSLHEGKHHRIYKLDLNTGKSFILRIPYPLDTEYAIKKRIQSEAATLDFINLKTDINVPKVFAYGADNTNPLNIPFILEEFIEGETLMKKWQPMTPHTDAKHKDIIGEVINPLSEFQAKLSAFEFNQFGSLYFNVDSTEVNPKEPYNGETDKALKGRWVIGPSTERVYWRNKRHLKKSQFENLVGPWAADKPLDLVESVADIELESLRTRLALSEADTGVLENKDLLKQEIDIYSNLKTLAPVLINTKSESVKNIDALFAPRLAHTDIDPMNVLVKDDEYYFLDFEGATIKPIIFQSTPRFVAYEDGPKIYEFEIDMKQYETLSDADKYYYDFAVVRTRNEVLWDVALAKTFAELDTEASPVLKRLRGPYVTAVEKRSDLEAALVERKIYEVSVQWDQFAEHKFVLAEKFPIEINQEKWETHAALLEKYYAEIGNVAFAVTSGWVPQDMFESLLSQGVIVKKDNGDYEIANEALGNAEGSESESK</sequence>
<evidence type="ECO:0000313" key="8">
    <source>
        <dbReference type="EMBL" id="ODQ61782.1"/>
    </source>
</evidence>
<accession>A0A1E3PA08</accession>
<evidence type="ECO:0000256" key="6">
    <source>
        <dbReference type="ARBA" id="ARBA00031849"/>
    </source>
</evidence>
<dbReference type="AlphaFoldDB" id="A0A1E3PA08"/>
<name>A0A1E3PA08_WICAA</name>
<evidence type="ECO:0000259" key="7">
    <source>
        <dbReference type="Pfam" id="PF01636"/>
    </source>
</evidence>
<dbReference type="STRING" id="683960.A0A1E3PA08"/>
<dbReference type="EMBL" id="KV454208">
    <property type="protein sequence ID" value="ODQ61782.1"/>
    <property type="molecule type" value="Genomic_DNA"/>
</dbReference>
<evidence type="ECO:0000256" key="4">
    <source>
        <dbReference type="ARBA" id="ARBA00022946"/>
    </source>
</evidence>
<evidence type="ECO:0000256" key="1">
    <source>
        <dbReference type="ARBA" id="ARBA00004173"/>
    </source>
</evidence>
<evidence type="ECO:0000313" key="9">
    <source>
        <dbReference type="Proteomes" id="UP000094112"/>
    </source>
</evidence>
<dbReference type="InterPro" id="IPR002575">
    <property type="entry name" value="Aminoglycoside_PTrfase"/>
</dbReference>
<dbReference type="PANTHER" id="PTHR36091">
    <property type="entry name" value="ALTERED INHERITANCE OF MITOCHONDRIA PROTEIN 9, MITOCHONDRIAL"/>
    <property type="match status" value="1"/>
</dbReference>